<dbReference type="SUPFAM" id="SSF110997">
    <property type="entry name" value="Sporulation related repeat"/>
    <property type="match status" value="1"/>
</dbReference>
<evidence type="ECO:0000313" key="5">
    <source>
        <dbReference type="Proteomes" id="UP001482231"/>
    </source>
</evidence>
<dbReference type="PANTHER" id="PTHR38687">
    <property type="entry name" value="CELL DIVISION PROTEIN DEDD-RELATED"/>
    <property type="match status" value="1"/>
</dbReference>
<dbReference type="InterPro" id="IPR036680">
    <property type="entry name" value="SPOR-like_sf"/>
</dbReference>
<dbReference type="Proteomes" id="UP001482231">
    <property type="component" value="Unassembled WGS sequence"/>
</dbReference>
<dbReference type="Pfam" id="PF05036">
    <property type="entry name" value="SPOR"/>
    <property type="match status" value="1"/>
</dbReference>
<proteinExistence type="predicted"/>
<keyword evidence="2" id="KW-0812">Transmembrane</keyword>
<dbReference type="EMBL" id="JBAJEX010000008">
    <property type="protein sequence ID" value="MEO1767568.1"/>
    <property type="molecule type" value="Genomic_DNA"/>
</dbReference>
<feature type="transmembrane region" description="Helical" evidence="2">
    <location>
        <begin position="21"/>
        <end position="40"/>
    </location>
</feature>
<dbReference type="InterPro" id="IPR007730">
    <property type="entry name" value="SPOR-like_dom"/>
</dbReference>
<feature type="compositionally biased region" description="Low complexity" evidence="1">
    <location>
        <begin position="77"/>
        <end position="90"/>
    </location>
</feature>
<keyword evidence="2" id="KW-0472">Membrane</keyword>
<feature type="region of interest" description="Disordered" evidence="1">
    <location>
        <begin position="65"/>
        <end position="138"/>
    </location>
</feature>
<feature type="domain" description="SPOR" evidence="3">
    <location>
        <begin position="137"/>
        <end position="216"/>
    </location>
</feature>
<name>A0ABV0EJ61_9BURK</name>
<organism evidence="4 5">
    <name type="scientific">Thiobacter aerophilum</name>
    <dbReference type="NCBI Taxonomy" id="3121275"/>
    <lineage>
        <taxon>Bacteria</taxon>
        <taxon>Pseudomonadati</taxon>
        <taxon>Pseudomonadota</taxon>
        <taxon>Betaproteobacteria</taxon>
        <taxon>Burkholderiales</taxon>
        <taxon>Thiobacteraceae</taxon>
        <taxon>Thiobacter</taxon>
    </lineage>
</organism>
<reference evidence="4 5" key="1">
    <citation type="submission" date="2024-02" db="EMBL/GenBank/DDBJ databases">
        <title>New thermophilic sulfur-oxidizing bacteria from a hot springs of the Uzon caldera (Kamchatka, Russia).</title>
        <authorList>
            <person name="Dukat A.M."/>
            <person name="Elcheninov A.G."/>
            <person name="Frolov E.N."/>
        </authorList>
    </citation>
    <scope>NUCLEOTIDE SEQUENCE [LARGE SCALE GENOMIC DNA]</scope>
    <source>
        <strain evidence="4 5">AK1</strain>
    </source>
</reference>
<comment type="caution">
    <text evidence="4">The sequence shown here is derived from an EMBL/GenBank/DDBJ whole genome shotgun (WGS) entry which is preliminary data.</text>
</comment>
<dbReference type="RefSeq" id="WP_347308678.1">
    <property type="nucleotide sequence ID" value="NZ_JBAJEX010000008.1"/>
</dbReference>
<dbReference type="PROSITE" id="PS51724">
    <property type="entry name" value="SPOR"/>
    <property type="match status" value="1"/>
</dbReference>
<dbReference type="InterPro" id="IPR052521">
    <property type="entry name" value="Cell_div_SPOR-domain"/>
</dbReference>
<dbReference type="PANTHER" id="PTHR38687:SF1">
    <property type="entry name" value="CELL DIVISION PROTEIN DEDD"/>
    <property type="match status" value="1"/>
</dbReference>
<accession>A0ABV0EJ61</accession>
<gene>
    <name evidence="4" type="ORF">V6E02_10135</name>
</gene>
<evidence type="ECO:0000256" key="2">
    <source>
        <dbReference type="SAM" id="Phobius"/>
    </source>
</evidence>
<protein>
    <submittedName>
        <fullName evidence="4">SPOR domain-containing protein</fullName>
    </submittedName>
</protein>
<keyword evidence="5" id="KW-1185">Reference proteome</keyword>
<evidence type="ECO:0000313" key="4">
    <source>
        <dbReference type="EMBL" id="MEO1767568.1"/>
    </source>
</evidence>
<evidence type="ECO:0000256" key="1">
    <source>
        <dbReference type="SAM" id="MobiDB-lite"/>
    </source>
</evidence>
<dbReference type="Gene3D" id="3.30.70.1070">
    <property type="entry name" value="Sporulation related repeat"/>
    <property type="match status" value="1"/>
</dbReference>
<keyword evidence="2" id="KW-1133">Transmembrane helix</keyword>
<evidence type="ECO:0000259" key="3">
    <source>
        <dbReference type="PROSITE" id="PS51724"/>
    </source>
</evidence>
<sequence>MTQSSQLSDEEIKFRKRARRRLVGAVVLVLLVVVVVPWLLPADKPPQDAQPIDIHIPAQDATGVAPKILPAPPPAASVPTEAATAAAAPTPSAPAPVVPTKRETASAAAKPATGTQPAPSYTAAPSKEAAHATPKSDTGSERYYVQYGAFSEAKNAAQRQAELKAKGIATFTEVVKTAAGDKIRVRSGPYATREAAEKIQQKAKPLDSKLVPAGKV</sequence>